<evidence type="ECO:0000313" key="2">
    <source>
        <dbReference type="Proteomes" id="UP000092600"/>
    </source>
</evidence>
<proteinExistence type="predicted"/>
<protein>
    <submittedName>
        <fullName evidence="1">Uncharacterized protein</fullName>
    </submittedName>
</protein>
<reference evidence="1 2" key="1">
    <citation type="journal article" date="2016" name="DNA Res.">
        <title>The draft genome of MD-2 pineapple using hybrid error correction of long reads.</title>
        <authorList>
            <person name="Redwan R.M."/>
            <person name="Saidin A."/>
            <person name="Kumar S.V."/>
        </authorList>
    </citation>
    <scope>NUCLEOTIDE SEQUENCE [LARGE SCALE GENOMIC DNA]</scope>
    <source>
        <strain evidence="2">cv. MD2</strain>
        <tissue evidence="1">Leaf</tissue>
    </source>
</reference>
<accession>A0A199VCZ4</accession>
<name>A0A199VCZ4_ANACO</name>
<dbReference type="AlphaFoldDB" id="A0A199VCZ4"/>
<organism evidence="1 2">
    <name type="scientific">Ananas comosus</name>
    <name type="common">Pineapple</name>
    <name type="synonym">Ananas ananas</name>
    <dbReference type="NCBI Taxonomy" id="4615"/>
    <lineage>
        <taxon>Eukaryota</taxon>
        <taxon>Viridiplantae</taxon>
        <taxon>Streptophyta</taxon>
        <taxon>Embryophyta</taxon>
        <taxon>Tracheophyta</taxon>
        <taxon>Spermatophyta</taxon>
        <taxon>Magnoliopsida</taxon>
        <taxon>Liliopsida</taxon>
        <taxon>Poales</taxon>
        <taxon>Bromeliaceae</taxon>
        <taxon>Bromelioideae</taxon>
        <taxon>Ananas</taxon>
    </lineage>
</organism>
<dbReference type="Proteomes" id="UP000092600">
    <property type="component" value="Unassembled WGS sequence"/>
</dbReference>
<dbReference type="InterPro" id="IPR008507">
    <property type="entry name" value="DUF789"/>
</dbReference>
<dbReference type="PANTHER" id="PTHR31343:SF61">
    <property type="entry name" value="EXPRESSED PROTEIN"/>
    <property type="match status" value="1"/>
</dbReference>
<evidence type="ECO:0000313" key="1">
    <source>
        <dbReference type="EMBL" id="OAY74888.1"/>
    </source>
</evidence>
<dbReference type="PANTHER" id="PTHR31343">
    <property type="entry name" value="T15D22.8"/>
    <property type="match status" value="1"/>
</dbReference>
<dbReference type="Pfam" id="PF05623">
    <property type="entry name" value="DUF789"/>
    <property type="match status" value="1"/>
</dbReference>
<gene>
    <name evidence="1" type="ORF">ACMD2_14524</name>
</gene>
<dbReference type="STRING" id="4615.A0A199VCZ4"/>
<comment type="caution">
    <text evidence="1">The sequence shown here is derived from an EMBL/GenBank/DDBJ whole genome shotgun (WGS) entry which is preliminary data.</text>
</comment>
<sequence>MDSGKLGGYSNLQCFLDCTTPTVEIQFLSKHSFSAWQTPGAETVKYFNLGELWDQYYEWSAYGAGTRVRLPDGETLVQYYVPYLSAIQLYTNKPFTPSRFVHTAFRRDNISLKSLNGDHRNEYAKLSTSWNGGAWDARKSFGHLCFEFFEVCSPYGRVPFVDKVYELAHYFSGLTSLTSAELSPASWMSVAWYPIYQIPAKRNVKDLSTCFLTYHTISASFQDIYFQKFTKDTLCYSDEKESETKSEENWNNVSLTPFGLATYKLEGSLWINPETGDSEKIASLFSAADSWLKQLGVHHHDFNYFSTHSI</sequence>
<dbReference type="EMBL" id="LSRQ01002244">
    <property type="protein sequence ID" value="OAY74888.1"/>
    <property type="molecule type" value="Genomic_DNA"/>
</dbReference>